<keyword evidence="4" id="KW-1185">Reference proteome</keyword>
<keyword evidence="1" id="KW-0812">Transmembrane</keyword>
<evidence type="ECO:0008006" key="5">
    <source>
        <dbReference type="Google" id="ProtNLM"/>
    </source>
</evidence>
<feature type="signal peptide" evidence="2">
    <location>
        <begin position="1"/>
        <end position="32"/>
    </location>
</feature>
<dbReference type="AlphaFoldDB" id="A0A5N6VZ15"/>
<organism evidence="3 4">
    <name type="scientific">Aspergillus transmontanensis</name>
    <dbReference type="NCBI Taxonomy" id="1034304"/>
    <lineage>
        <taxon>Eukaryota</taxon>
        <taxon>Fungi</taxon>
        <taxon>Dikarya</taxon>
        <taxon>Ascomycota</taxon>
        <taxon>Pezizomycotina</taxon>
        <taxon>Eurotiomycetes</taxon>
        <taxon>Eurotiomycetidae</taxon>
        <taxon>Eurotiales</taxon>
        <taxon>Aspergillaceae</taxon>
        <taxon>Aspergillus</taxon>
        <taxon>Aspergillus subgen. Circumdati</taxon>
    </lineage>
</organism>
<gene>
    <name evidence="3" type="ORF">BDV41DRAFT_270914</name>
</gene>
<keyword evidence="2" id="KW-0732">Signal</keyword>
<name>A0A5N6VZ15_9EURO</name>
<sequence>MDKQTTGWWNLLAFSLRLAFLLSLASDQLTLAGCSLDGLALWAPLRLVPVVPVDRAFVGACLSPPLSLFPRPTLPFPFFLFLFFFPWLSFHSYHPSIHSCSFLPRHVLSILSRCRLHSFSCSPRCPFVLLYQPGPLCPATPSLQTARPT</sequence>
<protein>
    <recommendedName>
        <fullName evidence="5">Secreted protein</fullName>
    </recommendedName>
</protein>
<keyword evidence="1" id="KW-1133">Transmembrane helix</keyword>
<reference evidence="4" key="1">
    <citation type="submission" date="2019-04" db="EMBL/GenBank/DDBJ databases">
        <title>Friends and foes A comparative genomics studyof 23 Aspergillus species from section Flavi.</title>
        <authorList>
            <consortium name="DOE Joint Genome Institute"/>
            <person name="Kjaerbolling I."/>
            <person name="Vesth T."/>
            <person name="Frisvad J.C."/>
            <person name="Nybo J.L."/>
            <person name="Theobald S."/>
            <person name="Kildgaard S."/>
            <person name="Isbrandt T."/>
            <person name="Kuo A."/>
            <person name="Sato A."/>
            <person name="Lyhne E.K."/>
            <person name="Kogle M.E."/>
            <person name="Wiebenga A."/>
            <person name="Kun R.S."/>
            <person name="Lubbers R.J."/>
            <person name="Makela M.R."/>
            <person name="Barry K."/>
            <person name="Chovatia M."/>
            <person name="Clum A."/>
            <person name="Daum C."/>
            <person name="Haridas S."/>
            <person name="He G."/>
            <person name="LaButti K."/>
            <person name="Lipzen A."/>
            <person name="Mondo S."/>
            <person name="Riley R."/>
            <person name="Salamov A."/>
            <person name="Simmons B.A."/>
            <person name="Magnuson J.K."/>
            <person name="Henrissat B."/>
            <person name="Mortensen U.H."/>
            <person name="Larsen T.O."/>
            <person name="Devries R.P."/>
            <person name="Grigoriev I.V."/>
            <person name="Machida M."/>
            <person name="Baker S.E."/>
            <person name="Andersen M.R."/>
        </authorList>
    </citation>
    <scope>NUCLEOTIDE SEQUENCE [LARGE SCALE GENOMIC DNA]</scope>
    <source>
        <strain evidence="4">CBS 130015</strain>
    </source>
</reference>
<feature type="chain" id="PRO_5025047393" description="Secreted protein" evidence="2">
    <location>
        <begin position="33"/>
        <end position="149"/>
    </location>
</feature>
<evidence type="ECO:0000256" key="2">
    <source>
        <dbReference type="SAM" id="SignalP"/>
    </source>
</evidence>
<evidence type="ECO:0000313" key="4">
    <source>
        <dbReference type="Proteomes" id="UP000325433"/>
    </source>
</evidence>
<dbReference type="Proteomes" id="UP000325433">
    <property type="component" value="Unassembled WGS sequence"/>
</dbReference>
<keyword evidence="1" id="KW-0472">Membrane</keyword>
<feature type="transmembrane region" description="Helical" evidence="1">
    <location>
        <begin position="74"/>
        <end position="93"/>
    </location>
</feature>
<evidence type="ECO:0000313" key="3">
    <source>
        <dbReference type="EMBL" id="KAE8312939.1"/>
    </source>
</evidence>
<dbReference type="EMBL" id="ML738329">
    <property type="protein sequence ID" value="KAE8312939.1"/>
    <property type="molecule type" value="Genomic_DNA"/>
</dbReference>
<accession>A0A5N6VZ15</accession>
<evidence type="ECO:0000256" key="1">
    <source>
        <dbReference type="SAM" id="Phobius"/>
    </source>
</evidence>
<proteinExistence type="predicted"/>